<dbReference type="InterPro" id="IPR049172">
    <property type="entry name" value="DUF6857_pln"/>
</dbReference>
<gene>
    <name evidence="4" type="ORF">LUZ63_016221</name>
</gene>
<feature type="compositionally biased region" description="Basic residues" evidence="1">
    <location>
        <begin position="550"/>
        <end position="559"/>
    </location>
</feature>
<proteinExistence type="predicted"/>
<dbReference type="EMBL" id="JAMQYH010000005">
    <property type="protein sequence ID" value="KAJ1684831.1"/>
    <property type="molecule type" value="Genomic_DNA"/>
</dbReference>
<name>A0A9P9ZAU8_9POAL</name>
<evidence type="ECO:0000313" key="4">
    <source>
        <dbReference type="EMBL" id="KAJ1684831.1"/>
    </source>
</evidence>
<organism evidence="4 5">
    <name type="scientific">Rhynchospora breviuscula</name>
    <dbReference type="NCBI Taxonomy" id="2022672"/>
    <lineage>
        <taxon>Eukaryota</taxon>
        <taxon>Viridiplantae</taxon>
        <taxon>Streptophyta</taxon>
        <taxon>Embryophyta</taxon>
        <taxon>Tracheophyta</taxon>
        <taxon>Spermatophyta</taxon>
        <taxon>Magnoliopsida</taxon>
        <taxon>Liliopsida</taxon>
        <taxon>Poales</taxon>
        <taxon>Cyperaceae</taxon>
        <taxon>Cyperoideae</taxon>
        <taxon>Rhynchosporeae</taxon>
        <taxon>Rhynchospora</taxon>
    </lineage>
</organism>
<dbReference type="Pfam" id="PF21647">
    <property type="entry name" value="DUF6857"/>
    <property type="match status" value="1"/>
</dbReference>
<feature type="domain" description="DUF6857" evidence="3">
    <location>
        <begin position="317"/>
        <end position="410"/>
    </location>
</feature>
<keyword evidence="5" id="KW-1185">Reference proteome</keyword>
<reference evidence="4" key="1">
    <citation type="journal article" date="2022" name="Cell">
        <title>Repeat-based holocentromeres influence genome architecture and karyotype evolution.</title>
        <authorList>
            <person name="Hofstatter P.G."/>
            <person name="Thangavel G."/>
            <person name="Lux T."/>
            <person name="Neumann P."/>
            <person name="Vondrak T."/>
            <person name="Novak P."/>
            <person name="Zhang M."/>
            <person name="Costa L."/>
            <person name="Castellani M."/>
            <person name="Scott A."/>
            <person name="Toegelov H."/>
            <person name="Fuchs J."/>
            <person name="Mata-Sucre Y."/>
            <person name="Dias Y."/>
            <person name="Vanzela A.L.L."/>
            <person name="Huettel B."/>
            <person name="Almeida C.C.S."/>
            <person name="Simkova H."/>
            <person name="Souza G."/>
            <person name="Pedrosa-Harand A."/>
            <person name="Macas J."/>
            <person name="Mayer K.F.X."/>
            <person name="Houben A."/>
            <person name="Marques A."/>
        </authorList>
    </citation>
    <scope>NUCLEOTIDE SEQUENCE</scope>
    <source>
        <strain evidence="4">RhyBre1mFocal</strain>
    </source>
</reference>
<dbReference type="PANTHER" id="PTHR31928">
    <property type="entry name" value="EXPRESSED PROTEIN"/>
    <property type="match status" value="1"/>
</dbReference>
<feature type="region of interest" description="Disordered" evidence="1">
    <location>
        <begin position="181"/>
        <end position="217"/>
    </location>
</feature>
<comment type="caution">
    <text evidence="4">The sequence shown here is derived from an EMBL/GenBank/DDBJ whole genome shotgun (WGS) entry which is preliminary data.</text>
</comment>
<evidence type="ECO:0000313" key="5">
    <source>
        <dbReference type="Proteomes" id="UP001151287"/>
    </source>
</evidence>
<dbReference type="Proteomes" id="UP001151287">
    <property type="component" value="Unassembled WGS sequence"/>
</dbReference>
<accession>A0A9P9ZAU8</accession>
<sequence length="559" mass="60759">MTTLAPGIVKKLLDGMKSGAPNPMGDHRTALLQVTDIVPVDLDEKALWPKHGFYVKLSDSTDSVYTSLPADQSDLVMSNKIQLGQFINLDRLEPALPVPIITGCRPLPGRHPLVGTPDPVRTTGRIQRRGSWDPQPGESLAQIGPVKPATLDFGEKTPAKDLSKVLRKSCVIPKMVPARSKSVTGRGARVPRSPFFDDKSSVASTPGPRSVKRAEKSPKAYSFADNLENDSASVVMHKNKLCSKVNSVTSTPVSRIKRADTSSNFLFSDEKDRDLFSDEKEKDTSGSIKRCKSLFSAQSDSDYSSPSKQVGSGTRLSLPGKLSTLGKDAIQKRDAAQKAAHKALRDASATENVVRILKMLSDVNRAANPDNPSQCFEKFLSFHEETVQAIKDIETIQAATSMSTNNKATKKNPSDLDSSILQEIAQNTRTPGKRRPGSKPPVSVPGTPDTNRALGLNQNSGSAADNVSETSLKMVREIQEEAGSWFVDFMELALESGLKKAAGQAKKGSGSNVCPQSVMLRVVNWIEMEQKSDDGKRRQRVHPKASQIARKLRIKAKNP</sequence>
<feature type="region of interest" description="Disordered" evidence="1">
    <location>
        <begin position="427"/>
        <end position="467"/>
    </location>
</feature>
<evidence type="ECO:0000259" key="3">
    <source>
        <dbReference type="Pfam" id="PF21647"/>
    </source>
</evidence>
<feature type="domain" description="DUF936" evidence="2">
    <location>
        <begin position="4"/>
        <end position="120"/>
    </location>
</feature>
<evidence type="ECO:0000256" key="1">
    <source>
        <dbReference type="SAM" id="MobiDB-lite"/>
    </source>
</evidence>
<dbReference type="InterPro" id="IPR048297">
    <property type="entry name" value="DUF936_dom_pln"/>
</dbReference>
<protein>
    <submittedName>
        <fullName evidence="4">Uncharacterized protein</fullName>
    </submittedName>
</protein>
<dbReference type="Pfam" id="PF06075">
    <property type="entry name" value="DUF936"/>
    <property type="match status" value="1"/>
</dbReference>
<feature type="compositionally biased region" description="Polar residues" evidence="1">
    <location>
        <begin position="456"/>
        <end position="467"/>
    </location>
</feature>
<dbReference type="AlphaFoldDB" id="A0A9P9ZAU8"/>
<feature type="region of interest" description="Disordered" evidence="1">
    <location>
        <begin position="530"/>
        <end position="559"/>
    </location>
</feature>
<dbReference type="OrthoDB" id="1602505at2759"/>
<evidence type="ECO:0000259" key="2">
    <source>
        <dbReference type="Pfam" id="PF06075"/>
    </source>
</evidence>
<feature type="compositionally biased region" description="Low complexity" evidence="1">
    <location>
        <begin position="298"/>
        <end position="307"/>
    </location>
</feature>
<dbReference type="PANTHER" id="PTHR31928:SF6">
    <property type="entry name" value="DUF936 DOMAIN-CONTAINING PROTEIN"/>
    <property type="match status" value="1"/>
</dbReference>
<feature type="region of interest" description="Disordered" evidence="1">
    <location>
        <begin position="298"/>
        <end position="318"/>
    </location>
</feature>
<dbReference type="InterPro" id="IPR010341">
    <property type="entry name" value="DUF936_pln"/>
</dbReference>